<keyword evidence="2" id="KW-0378">Hydrolase</keyword>
<dbReference type="SUPFAM" id="SSF53474">
    <property type="entry name" value="alpha/beta-Hydrolases"/>
    <property type="match status" value="1"/>
</dbReference>
<gene>
    <name evidence="2" type="ORF">ABRQ22_07685</name>
</gene>
<dbReference type="GO" id="GO:0016787">
    <property type="term" value="F:hydrolase activity"/>
    <property type="evidence" value="ECO:0007669"/>
    <property type="project" value="UniProtKB-KW"/>
</dbReference>
<accession>A0AAU8G4G8</accession>
<dbReference type="EMBL" id="CP159290">
    <property type="protein sequence ID" value="XCH31553.1"/>
    <property type="molecule type" value="Genomic_DNA"/>
</dbReference>
<reference evidence="2" key="1">
    <citation type="submission" date="2024-06" db="EMBL/GenBank/DDBJ databases">
        <title>Complete genome sequence of the cellulolytic actinobacterium, Cellulosimicrobium ES-005.</title>
        <authorList>
            <person name="Matthews C.T."/>
            <person name="Underwood K.D."/>
            <person name="Ghanchi K.M."/>
            <person name="Fields S.D."/>
            <person name="Gardner S.G."/>
        </authorList>
    </citation>
    <scope>NUCLEOTIDE SEQUENCE</scope>
    <source>
        <strain evidence="2">ES-005</strain>
    </source>
</reference>
<dbReference type="Pfam" id="PF12697">
    <property type="entry name" value="Abhydrolase_6"/>
    <property type="match status" value="1"/>
</dbReference>
<dbReference type="Gene3D" id="3.40.50.1820">
    <property type="entry name" value="alpha/beta hydrolase"/>
    <property type="match status" value="1"/>
</dbReference>
<proteinExistence type="predicted"/>
<dbReference type="PANTHER" id="PTHR43689">
    <property type="entry name" value="HYDROLASE"/>
    <property type="match status" value="1"/>
</dbReference>
<feature type="domain" description="AB hydrolase-1" evidence="1">
    <location>
        <begin position="39"/>
        <end position="262"/>
    </location>
</feature>
<dbReference type="InterPro" id="IPR000073">
    <property type="entry name" value="AB_hydrolase_1"/>
</dbReference>
<evidence type="ECO:0000259" key="1">
    <source>
        <dbReference type="Pfam" id="PF12697"/>
    </source>
</evidence>
<name>A0AAU8G4G8_9MICO</name>
<organism evidence="2">
    <name type="scientific">Cellulosimicrobium sp. ES-005</name>
    <dbReference type="NCBI Taxonomy" id="3163031"/>
    <lineage>
        <taxon>Bacteria</taxon>
        <taxon>Bacillati</taxon>
        <taxon>Actinomycetota</taxon>
        <taxon>Actinomycetes</taxon>
        <taxon>Micrococcales</taxon>
        <taxon>Promicromonosporaceae</taxon>
        <taxon>Cellulosimicrobium</taxon>
    </lineage>
</organism>
<evidence type="ECO:0000313" key="2">
    <source>
        <dbReference type="EMBL" id="XCH31553.1"/>
    </source>
</evidence>
<sequence>MTARASSRTTPDAAEVRFVVGGLRATAHASGEPAPTLAVVLVHGVGSSARAFDPVRRALLRPGPGPGVAVHAIDLPGFGAAPRARRDVPIEEHAAVVAGYVRRFVLDAPAGPPSAVVLVGHSMGAQVVGQAMADHPLEAPAGVLIGPTADRRARTVPRQALRLARDAVGERPRALATLAVDYVLRCSLPYYARQVRSMLRHRLEEVLPQVPGRVVVLRGAHDPVAPRAWVRELAAAAPHGTSGEVRGRHHAMDADPEAVVAAVLDAGGLA</sequence>
<dbReference type="RefSeq" id="WP_353709113.1">
    <property type="nucleotide sequence ID" value="NZ_CP159290.1"/>
</dbReference>
<dbReference type="PANTHER" id="PTHR43689:SF8">
    <property type="entry name" value="ALPHA_BETA-HYDROLASES SUPERFAMILY PROTEIN"/>
    <property type="match status" value="1"/>
</dbReference>
<protein>
    <submittedName>
        <fullName evidence="2">Alpha/beta fold hydrolase</fullName>
    </submittedName>
</protein>
<dbReference type="AlphaFoldDB" id="A0AAU8G4G8"/>
<dbReference type="InterPro" id="IPR029058">
    <property type="entry name" value="AB_hydrolase_fold"/>
</dbReference>